<dbReference type="Pfam" id="PF01751">
    <property type="entry name" value="Toprim"/>
    <property type="match status" value="1"/>
</dbReference>
<dbReference type="GeneID" id="93248277"/>
<dbReference type="AlphaFoldDB" id="A0AAI8AMF6"/>
<dbReference type="PANTHER" id="PTHR45866">
    <property type="entry name" value="DNA GYRASE/TOPOISOMERASE SUBUNIT B"/>
    <property type="match status" value="1"/>
</dbReference>
<comment type="cofactor">
    <cofactor evidence="2">
        <name>Mg(2+)</name>
        <dbReference type="ChEBI" id="CHEBI:18420"/>
    </cofactor>
</comment>
<evidence type="ECO:0000256" key="3">
    <source>
        <dbReference type="ARBA" id="ARBA00012895"/>
    </source>
</evidence>
<dbReference type="GO" id="GO:0034335">
    <property type="term" value="F:DNA negative supercoiling activity"/>
    <property type="evidence" value="ECO:0007669"/>
    <property type="project" value="UniProtKB-ARBA"/>
</dbReference>
<dbReference type="Pfam" id="PF02518">
    <property type="entry name" value="HATPase_c"/>
    <property type="match status" value="1"/>
</dbReference>
<evidence type="ECO:0000259" key="10">
    <source>
        <dbReference type="PROSITE" id="PS50880"/>
    </source>
</evidence>
<evidence type="ECO:0000313" key="11">
    <source>
        <dbReference type="EMBL" id="AFX74074.1"/>
    </source>
</evidence>
<dbReference type="FunFam" id="3.40.50.670:FF:000002">
    <property type="entry name" value="DNA gyrase subunit B"/>
    <property type="match status" value="1"/>
</dbReference>
<dbReference type="InterPro" id="IPR006171">
    <property type="entry name" value="TOPRIM_dom"/>
</dbReference>
<dbReference type="Gene3D" id="3.30.565.10">
    <property type="entry name" value="Histidine kinase-like ATPase, C-terminal domain"/>
    <property type="match status" value="1"/>
</dbReference>
<dbReference type="Pfam" id="PF00204">
    <property type="entry name" value="DNA_gyraseB"/>
    <property type="match status" value="1"/>
</dbReference>
<dbReference type="InterPro" id="IPR013759">
    <property type="entry name" value="Topo_IIA_B_C"/>
</dbReference>
<keyword evidence="7" id="KW-0460">Magnesium</keyword>
<dbReference type="Pfam" id="PF00986">
    <property type="entry name" value="DNA_gyraseB_C"/>
    <property type="match status" value="1"/>
</dbReference>
<evidence type="ECO:0000256" key="2">
    <source>
        <dbReference type="ARBA" id="ARBA00001946"/>
    </source>
</evidence>
<dbReference type="EMBL" id="CP003914">
    <property type="protein sequence ID" value="AFX74074.1"/>
    <property type="molecule type" value="Genomic_DNA"/>
</dbReference>
<organism evidence="11 12">
    <name type="scientific">Mesomycoplasma hyorhinis SK76</name>
    <dbReference type="NCBI Taxonomy" id="1118964"/>
    <lineage>
        <taxon>Bacteria</taxon>
        <taxon>Bacillati</taxon>
        <taxon>Mycoplasmatota</taxon>
        <taxon>Mycoplasmoidales</taxon>
        <taxon>Metamycoplasmataceae</taxon>
        <taxon>Mesomycoplasma</taxon>
    </lineage>
</organism>
<dbReference type="InterPro" id="IPR020568">
    <property type="entry name" value="Ribosomal_Su5_D2-typ_SF"/>
</dbReference>
<dbReference type="InterPro" id="IPR013760">
    <property type="entry name" value="Topo_IIA-like_dom_sf"/>
</dbReference>
<dbReference type="GO" id="GO:0003677">
    <property type="term" value="F:DNA binding"/>
    <property type="evidence" value="ECO:0007669"/>
    <property type="project" value="UniProtKB-KW"/>
</dbReference>
<dbReference type="InterPro" id="IPR001241">
    <property type="entry name" value="Topo_IIA"/>
</dbReference>
<protein>
    <recommendedName>
        <fullName evidence="3">DNA topoisomerase (ATP-hydrolyzing)</fullName>
        <ecNumber evidence="3">5.6.2.2</ecNumber>
    </recommendedName>
</protein>
<dbReference type="SMART" id="SM00387">
    <property type="entry name" value="HATPase_c"/>
    <property type="match status" value="1"/>
</dbReference>
<feature type="domain" description="Toprim" evidence="10">
    <location>
        <begin position="419"/>
        <end position="533"/>
    </location>
</feature>
<dbReference type="SUPFAM" id="SSF55874">
    <property type="entry name" value="ATPase domain of HSP90 chaperone/DNA topoisomerase II/histidine kinase"/>
    <property type="match status" value="1"/>
</dbReference>
<keyword evidence="5" id="KW-0547">Nucleotide-binding</keyword>
<dbReference type="CDD" id="cd16928">
    <property type="entry name" value="HATPase_GyrB-like"/>
    <property type="match status" value="1"/>
</dbReference>
<sequence length="649" mass="73609">MSSYTVENLKVLKGLDAVRKRPGMYIGSTDFEGLHHLVWEIVSNAVDEALAGFAKNIYVSLEENGSIVVEDDGRGIPIEKHTSGLSGVELVFTELHAGGKFSDEVYKNSGGLHGVGSSVVNALSSKLIVNVYKNNKNYQTKFINGGQIEQRTTVVGDSNKKGTRVQFWPDKKIFAQNKFSFDMISERLRETCFLISELKITLEDQITFQKEAFFFKNGIKDFVEFINQGKTLLNKQAALINETQEKINVEIAFQYTDSYSDSIISFVNNIKTKSGGTHELGLKQALVRVFNDFAQQKSIFKNKTHTLDILDIKEGLTLVLSLKVPEFLLEFVGQTKDKLGTQIAKSVVEDICYKQVLLWLNKNQQEANKIINKIKDAFDQRMSTKLSKIESKKSKDASKEKKILSGKLAPAQSKNKAEKELFIVEGESAGGSAKLGRDRKFQAILPLKGKIINAEKTRLIDLLKNNEIVAIISSLGTGIGQDFNINNLEYDKIIIMTDADTDGAHIQILLLTFIFRYMKELIEKGHVYIAQPPLYKISFKNKEAVYAWNENELKQIIENKSNFDLQRYKGLGEMNAQQLWDTTMNPEKRTLIKVKIEDLAIAERRIFTLMGDKIDIRKQWIKNNVHFSLDDDFFINFTDKEDITNEETR</sequence>
<reference evidence="11 12" key="1">
    <citation type="journal article" date="2013" name="Genome Announc.">
        <title>Complete Genome Sequence of Mycoplasma hyorhinis Strain SK76.</title>
        <authorList>
            <person name="Goodison S."/>
            <person name="Urquidi V."/>
            <person name="Kumar D."/>
            <person name="Reyes L."/>
            <person name="Rosser C.J."/>
        </authorList>
    </citation>
    <scope>NUCLEOTIDE SEQUENCE [LARGE SCALE GENOMIC DNA]</scope>
    <source>
        <strain evidence="11 12">SK76</strain>
    </source>
</reference>
<accession>A0AAI8AMF6</accession>
<dbReference type="SUPFAM" id="SSF54211">
    <property type="entry name" value="Ribosomal protein S5 domain 2-like"/>
    <property type="match status" value="1"/>
</dbReference>
<dbReference type="InterPro" id="IPR036890">
    <property type="entry name" value="HATPase_C_sf"/>
</dbReference>
<dbReference type="PRINTS" id="PR00418">
    <property type="entry name" value="TPI2FAMILY"/>
</dbReference>
<dbReference type="EC" id="5.6.2.2" evidence="3"/>
<evidence type="ECO:0000256" key="4">
    <source>
        <dbReference type="ARBA" id="ARBA00022723"/>
    </source>
</evidence>
<dbReference type="CDD" id="cd00822">
    <property type="entry name" value="TopoII_Trans_DNA_gyrase"/>
    <property type="match status" value="1"/>
</dbReference>
<dbReference type="NCBIfam" id="NF004189">
    <property type="entry name" value="PRK05644.1"/>
    <property type="match status" value="1"/>
</dbReference>
<dbReference type="GO" id="GO:0006265">
    <property type="term" value="P:DNA topological change"/>
    <property type="evidence" value="ECO:0007669"/>
    <property type="project" value="InterPro"/>
</dbReference>
<gene>
    <name evidence="11" type="ORF">MOS_143</name>
</gene>
<keyword evidence="4" id="KW-0479">Metal-binding</keyword>
<evidence type="ECO:0000313" key="12">
    <source>
        <dbReference type="Proteomes" id="UP000009399"/>
    </source>
</evidence>
<dbReference type="PROSITE" id="PS50880">
    <property type="entry name" value="TOPRIM"/>
    <property type="match status" value="1"/>
</dbReference>
<evidence type="ECO:0000256" key="8">
    <source>
        <dbReference type="ARBA" id="ARBA00023125"/>
    </source>
</evidence>
<dbReference type="PANTHER" id="PTHR45866:SF12">
    <property type="entry name" value="DNA TOPOISOMERASE 4 SUBUNIT B"/>
    <property type="match status" value="1"/>
</dbReference>
<dbReference type="InterPro" id="IPR000565">
    <property type="entry name" value="Topo_IIA_B"/>
</dbReference>
<dbReference type="KEGG" id="mhs:MOS_143"/>
<comment type="catalytic activity">
    <reaction evidence="1">
        <text>ATP-dependent breakage, passage and rejoining of double-stranded DNA.</text>
        <dbReference type="EC" id="5.6.2.2"/>
    </reaction>
</comment>
<evidence type="ECO:0000256" key="7">
    <source>
        <dbReference type="ARBA" id="ARBA00022842"/>
    </source>
</evidence>
<dbReference type="SUPFAM" id="SSF56719">
    <property type="entry name" value="Type II DNA topoisomerase"/>
    <property type="match status" value="1"/>
</dbReference>
<dbReference type="Gene3D" id="3.40.50.670">
    <property type="match status" value="1"/>
</dbReference>
<evidence type="ECO:0000256" key="1">
    <source>
        <dbReference type="ARBA" id="ARBA00000185"/>
    </source>
</evidence>
<keyword evidence="6" id="KW-0067">ATP-binding</keyword>
<evidence type="ECO:0000256" key="5">
    <source>
        <dbReference type="ARBA" id="ARBA00022741"/>
    </source>
</evidence>
<dbReference type="GO" id="GO:0005524">
    <property type="term" value="F:ATP binding"/>
    <property type="evidence" value="ECO:0007669"/>
    <property type="project" value="UniProtKB-KW"/>
</dbReference>
<dbReference type="InterPro" id="IPR013506">
    <property type="entry name" value="Topo_IIA_bsu_dom2"/>
</dbReference>
<dbReference type="InterPro" id="IPR014721">
    <property type="entry name" value="Ribsml_uS5_D2-typ_fold_subgr"/>
</dbReference>
<dbReference type="RefSeq" id="WP_014335397.1">
    <property type="nucleotide sequence ID" value="NC_019552.1"/>
</dbReference>
<dbReference type="InterPro" id="IPR003594">
    <property type="entry name" value="HATPase_dom"/>
</dbReference>
<dbReference type="Gene3D" id="3.30.230.10">
    <property type="match status" value="1"/>
</dbReference>
<dbReference type="FunFam" id="3.30.565.10:FF:000002">
    <property type="entry name" value="DNA gyrase subunit B"/>
    <property type="match status" value="1"/>
</dbReference>
<evidence type="ECO:0000256" key="9">
    <source>
        <dbReference type="ARBA" id="ARBA00023235"/>
    </source>
</evidence>
<proteinExistence type="predicted"/>
<evidence type="ECO:0000256" key="6">
    <source>
        <dbReference type="ARBA" id="ARBA00022840"/>
    </source>
</evidence>
<dbReference type="GO" id="GO:0046872">
    <property type="term" value="F:metal ion binding"/>
    <property type="evidence" value="ECO:0007669"/>
    <property type="project" value="UniProtKB-KW"/>
</dbReference>
<dbReference type="PRINTS" id="PR01159">
    <property type="entry name" value="DNAGYRASEB"/>
</dbReference>
<dbReference type="Proteomes" id="UP000009399">
    <property type="component" value="Chromosome"/>
</dbReference>
<keyword evidence="9" id="KW-0413">Isomerase</keyword>
<keyword evidence="8" id="KW-0238">DNA-binding</keyword>
<dbReference type="InterPro" id="IPR002288">
    <property type="entry name" value="DNA_gyrase_B_C"/>
</dbReference>
<name>A0AAI8AMF6_MESHY</name>
<dbReference type="SMART" id="SM00433">
    <property type="entry name" value="TOP2c"/>
    <property type="match status" value="1"/>
</dbReference>